<organism evidence="5 6">
    <name type="scientific">Candidatus Paraluminiphilus aquimaris</name>
    <dbReference type="NCBI Taxonomy" id="2518994"/>
    <lineage>
        <taxon>Bacteria</taxon>
        <taxon>Pseudomonadati</taxon>
        <taxon>Pseudomonadota</taxon>
        <taxon>Gammaproteobacteria</taxon>
        <taxon>Cellvibrionales</taxon>
        <taxon>Halieaceae</taxon>
        <taxon>Candidatus Paraluminiphilus</taxon>
    </lineage>
</organism>
<dbReference type="InterPro" id="IPR020904">
    <property type="entry name" value="Sc_DH/Rdtase_CS"/>
</dbReference>
<dbReference type="PRINTS" id="PR00080">
    <property type="entry name" value="SDRFAMILY"/>
</dbReference>
<reference evidence="5 6" key="1">
    <citation type="submission" date="2019-02" db="EMBL/GenBank/DDBJ databases">
        <title>Halieaceae_genomes.</title>
        <authorList>
            <person name="Li S.-H."/>
        </authorList>
    </citation>
    <scope>NUCLEOTIDE SEQUENCE [LARGE SCALE GENOMIC DNA]</scope>
    <source>
        <strain evidence="5 6">JH123</strain>
    </source>
</reference>
<evidence type="ECO:0000256" key="1">
    <source>
        <dbReference type="ARBA" id="ARBA00006484"/>
    </source>
</evidence>
<evidence type="ECO:0000313" key="6">
    <source>
        <dbReference type="Proteomes" id="UP001317963"/>
    </source>
</evidence>
<dbReference type="EMBL" id="CP036501">
    <property type="protein sequence ID" value="UZP73544.1"/>
    <property type="molecule type" value="Genomic_DNA"/>
</dbReference>
<dbReference type="Proteomes" id="UP001317963">
    <property type="component" value="Chromosome"/>
</dbReference>
<dbReference type="InterPro" id="IPR036291">
    <property type="entry name" value="NAD(P)-bd_dom_sf"/>
</dbReference>
<accession>A0ABY6Q4K6</accession>
<dbReference type="PRINTS" id="PR00081">
    <property type="entry name" value="GDHRDH"/>
</dbReference>
<dbReference type="Pfam" id="PF00106">
    <property type="entry name" value="adh_short"/>
    <property type="match status" value="1"/>
</dbReference>
<dbReference type="PANTHER" id="PTHR44196">
    <property type="entry name" value="DEHYDROGENASE/REDUCTASE SDR FAMILY MEMBER 7B"/>
    <property type="match status" value="1"/>
</dbReference>
<dbReference type="InterPro" id="IPR002347">
    <property type="entry name" value="SDR_fam"/>
</dbReference>
<dbReference type="RefSeq" id="WP_279242339.1">
    <property type="nucleotide sequence ID" value="NZ_CP036501.1"/>
</dbReference>
<gene>
    <name evidence="5" type="ORF">E0F26_01810</name>
</gene>
<protein>
    <submittedName>
        <fullName evidence="5">SDR family NAD(P)-dependent oxidoreductase</fullName>
    </submittedName>
</protein>
<dbReference type="PANTHER" id="PTHR44196:SF1">
    <property type="entry name" value="DEHYDROGENASE_REDUCTASE SDR FAMILY MEMBER 7B"/>
    <property type="match status" value="1"/>
</dbReference>
<proteinExistence type="inferred from homology"/>
<comment type="similarity">
    <text evidence="1 3">Belongs to the short-chain dehydrogenases/reductases (SDR) family.</text>
</comment>
<evidence type="ECO:0000313" key="5">
    <source>
        <dbReference type="EMBL" id="UZP73544.1"/>
    </source>
</evidence>
<evidence type="ECO:0000256" key="2">
    <source>
        <dbReference type="ARBA" id="ARBA00023002"/>
    </source>
</evidence>
<name>A0ABY6Q4K6_9GAMM</name>
<feature type="domain" description="Ketoreductase" evidence="4">
    <location>
        <begin position="7"/>
        <end position="190"/>
    </location>
</feature>
<dbReference type="PROSITE" id="PS00061">
    <property type="entry name" value="ADH_SHORT"/>
    <property type="match status" value="1"/>
</dbReference>
<dbReference type="InterPro" id="IPR057326">
    <property type="entry name" value="KR_dom"/>
</dbReference>
<sequence length="276" mass="29589">MTELANKVIWITGASSGIGKALATTAAAQNTKLILSGRRVEALEALAQALPVDCLVLPFEVTDYAVLAEKVDAAWAWQGRVDVLVNNAGISQRCLAIDAHPEVYTDLINVDLIAPIWLTQLQLSRMADAGGGHIIAISSVAGRIGAPLRTAYSAAKFGLIGYMDALRTEVDRSHNIKVTNILPGSVATDVSRNALTGDGSKRGMSDSVIDAGDDPMDCARCIWEAVNSDTPEYIYAKEMEMGLAQMRHGDPDTFFNTIADFGAQTVSAYWKEKEDA</sequence>
<keyword evidence="2" id="KW-0560">Oxidoreductase</keyword>
<evidence type="ECO:0000259" key="4">
    <source>
        <dbReference type="SMART" id="SM00822"/>
    </source>
</evidence>
<keyword evidence="6" id="KW-1185">Reference proteome</keyword>
<evidence type="ECO:0000256" key="3">
    <source>
        <dbReference type="RuleBase" id="RU000363"/>
    </source>
</evidence>
<dbReference type="SUPFAM" id="SSF51735">
    <property type="entry name" value="NAD(P)-binding Rossmann-fold domains"/>
    <property type="match status" value="1"/>
</dbReference>
<dbReference type="SMART" id="SM00822">
    <property type="entry name" value="PKS_KR"/>
    <property type="match status" value="1"/>
</dbReference>
<dbReference type="Gene3D" id="3.40.50.720">
    <property type="entry name" value="NAD(P)-binding Rossmann-like Domain"/>
    <property type="match status" value="1"/>
</dbReference>